<protein>
    <submittedName>
        <fullName evidence="2">Uncharacterized protein</fullName>
    </submittedName>
</protein>
<dbReference type="KEGG" id="ifl:C1H71_15265"/>
<sequence length="106" mass="11353">MKKVWFFLLLVSVLSLNTAGWLASAASTPCHMSQSHGPCQMDSAMLDMADCVQACTSHYPALPNVLPFAAFTAIKPVFSAAPVQFLPDPPLESPYKPPTLGAIISF</sequence>
<keyword evidence="3" id="KW-1185">Reference proteome</keyword>
<gene>
    <name evidence="2" type="ORF">C1H71_15265</name>
</gene>
<organism evidence="2 3">
    <name type="scientific">Iodobacter fluviatilis</name>
    <dbReference type="NCBI Taxonomy" id="537"/>
    <lineage>
        <taxon>Bacteria</taxon>
        <taxon>Pseudomonadati</taxon>
        <taxon>Pseudomonadota</taxon>
        <taxon>Betaproteobacteria</taxon>
        <taxon>Neisseriales</taxon>
        <taxon>Chitinibacteraceae</taxon>
        <taxon>Iodobacter</taxon>
    </lineage>
</organism>
<dbReference type="EMBL" id="CP025781">
    <property type="protein sequence ID" value="QBC44758.1"/>
    <property type="molecule type" value="Genomic_DNA"/>
</dbReference>
<evidence type="ECO:0000313" key="2">
    <source>
        <dbReference type="EMBL" id="QBC44758.1"/>
    </source>
</evidence>
<evidence type="ECO:0000256" key="1">
    <source>
        <dbReference type="SAM" id="SignalP"/>
    </source>
</evidence>
<keyword evidence="1" id="KW-0732">Signal</keyword>
<dbReference type="Proteomes" id="UP000515917">
    <property type="component" value="Chromosome"/>
</dbReference>
<feature type="signal peptide" evidence="1">
    <location>
        <begin position="1"/>
        <end position="25"/>
    </location>
</feature>
<name>A0A7G3GC67_9NEIS</name>
<dbReference type="AlphaFoldDB" id="A0A7G3GC67"/>
<reference evidence="2 3" key="1">
    <citation type="submission" date="2018-01" db="EMBL/GenBank/DDBJ databases">
        <title>Genome sequence of Iodobacter sp. strain PCH194 isolated from Indian Trans-Himalaya.</title>
        <authorList>
            <person name="Kumar V."/>
            <person name="Thakur V."/>
            <person name="Kumar S."/>
            <person name="Singh D."/>
        </authorList>
    </citation>
    <scope>NUCLEOTIDE SEQUENCE [LARGE SCALE GENOMIC DNA]</scope>
    <source>
        <strain evidence="2 3">PCH194</strain>
    </source>
</reference>
<evidence type="ECO:0000313" key="3">
    <source>
        <dbReference type="Proteomes" id="UP000515917"/>
    </source>
</evidence>
<proteinExistence type="predicted"/>
<feature type="chain" id="PRO_5028813075" evidence="1">
    <location>
        <begin position="26"/>
        <end position="106"/>
    </location>
</feature>
<accession>A0A7G3GC67</accession>